<dbReference type="VEuPathDB" id="VectorBase:AAEL022080"/>
<evidence type="ECO:0000313" key="4">
    <source>
        <dbReference type="EMBL" id="EAT46295.1"/>
    </source>
</evidence>
<dbReference type="STRING" id="7159.Q17HY1"/>
<reference evidence="4" key="1">
    <citation type="submission" date="2005-10" db="EMBL/GenBank/DDBJ databases">
        <authorList>
            <person name="Loftus B.J."/>
            <person name="Nene V.M."/>
            <person name="Hannick L.I."/>
            <person name="Bidwell S."/>
            <person name="Haas B."/>
            <person name="Amedeo P."/>
            <person name="Orvis J."/>
            <person name="Wortman J.R."/>
            <person name="White O.R."/>
            <person name="Salzberg S."/>
            <person name="Shumway M."/>
            <person name="Koo H."/>
            <person name="Zhao Y."/>
            <person name="Holmes M."/>
            <person name="Miller J."/>
            <person name="Schatz M."/>
            <person name="Pop M."/>
            <person name="Pai G."/>
            <person name="Utterback T."/>
            <person name="Rogers Y.-H."/>
            <person name="Kravitz S."/>
            <person name="Fraser C.M."/>
        </authorList>
    </citation>
    <scope>NUCLEOTIDE SEQUENCE</scope>
    <source>
        <strain evidence="4">Liverpool</strain>
    </source>
</reference>
<evidence type="ECO:0000259" key="3">
    <source>
        <dbReference type="PROSITE" id="PS51271"/>
    </source>
</evidence>
<feature type="compositionally biased region" description="Basic residues" evidence="2">
    <location>
        <begin position="161"/>
        <end position="171"/>
    </location>
</feature>
<feature type="compositionally biased region" description="Polar residues" evidence="2">
    <location>
        <begin position="616"/>
        <end position="630"/>
    </location>
</feature>
<name>Q17HY1_AEDAE</name>
<feature type="region of interest" description="Disordered" evidence="2">
    <location>
        <begin position="983"/>
        <end position="1039"/>
    </location>
</feature>
<feature type="region of interest" description="Disordered" evidence="2">
    <location>
        <begin position="514"/>
        <end position="570"/>
    </location>
</feature>
<dbReference type="InterPro" id="IPR016024">
    <property type="entry name" value="ARM-type_fold"/>
</dbReference>
<dbReference type="OMA" id="DSAYNSC"/>
<reference evidence="4" key="3">
    <citation type="submission" date="2012-09" db="EMBL/GenBank/DDBJ databases">
        <authorList>
            <consortium name="VectorBase"/>
        </authorList>
    </citation>
    <scope>NUCLEOTIDE SEQUENCE</scope>
    <source>
        <strain evidence="4">Liverpool</strain>
    </source>
</reference>
<dbReference type="PhylomeDB" id="Q17HY1"/>
<dbReference type="SUPFAM" id="SSF48371">
    <property type="entry name" value="ARM repeat"/>
    <property type="match status" value="1"/>
</dbReference>
<feature type="compositionally biased region" description="Basic and acidic residues" evidence="2">
    <location>
        <begin position="680"/>
        <end position="708"/>
    </location>
</feature>
<accession>Q17HY1</accession>
<dbReference type="InterPro" id="IPR011989">
    <property type="entry name" value="ARM-like"/>
</dbReference>
<feature type="region of interest" description="Disordered" evidence="2">
    <location>
        <begin position="430"/>
        <end position="502"/>
    </location>
</feature>
<gene>
    <name evidence="4" type="ORF">AaeL_AAEL002532</name>
</gene>
<feature type="compositionally biased region" description="Basic and acidic residues" evidence="2">
    <location>
        <begin position="190"/>
        <end position="199"/>
    </location>
</feature>
<evidence type="ECO:0000256" key="1">
    <source>
        <dbReference type="ARBA" id="ARBA00006854"/>
    </source>
</evidence>
<protein>
    <submittedName>
        <fullName evidence="4">AAEL002532-PA</fullName>
    </submittedName>
</protein>
<dbReference type="FunFam" id="1.25.10.10:FF:000374">
    <property type="entry name" value="Protein wings apart-like"/>
    <property type="match status" value="1"/>
</dbReference>
<feature type="compositionally biased region" description="Low complexity" evidence="2">
    <location>
        <begin position="443"/>
        <end position="465"/>
    </location>
</feature>
<dbReference type="EMBL" id="CH477244">
    <property type="protein sequence ID" value="EAT46295.1"/>
    <property type="molecule type" value="Genomic_DNA"/>
</dbReference>
<evidence type="ECO:0000313" key="5">
    <source>
        <dbReference type="Proteomes" id="UP000682892"/>
    </source>
</evidence>
<feature type="region of interest" description="Disordered" evidence="2">
    <location>
        <begin position="645"/>
        <end position="969"/>
    </location>
</feature>
<feature type="compositionally biased region" description="Low complexity" evidence="2">
    <location>
        <begin position="952"/>
        <end position="968"/>
    </location>
</feature>
<reference evidence="4" key="2">
    <citation type="journal article" date="2007" name="Science">
        <title>Genome sequence of Aedes aegypti, a major arbovirus vector.</title>
        <authorList>
            <person name="Nene V."/>
            <person name="Wortman J.R."/>
            <person name="Lawson D."/>
            <person name="Haas B."/>
            <person name="Kodira C."/>
            <person name="Tu Z.J."/>
            <person name="Loftus B."/>
            <person name="Xi Z."/>
            <person name="Megy K."/>
            <person name="Grabherr M."/>
            <person name="Ren Q."/>
            <person name="Zdobnov E.M."/>
            <person name="Lobo N.F."/>
            <person name="Campbell K.S."/>
            <person name="Brown S.E."/>
            <person name="Bonaldo M.F."/>
            <person name="Zhu J."/>
            <person name="Sinkins S.P."/>
            <person name="Hogenkamp D.G."/>
            <person name="Amedeo P."/>
            <person name="Arensburger P."/>
            <person name="Atkinson P.W."/>
            <person name="Bidwell S."/>
            <person name="Biedler J."/>
            <person name="Birney E."/>
            <person name="Bruggner R.V."/>
            <person name="Costas J."/>
            <person name="Coy M.R."/>
            <person name="Crabtree J."/>
            <person name="Crawford M."/>
            <person name="Debruyn B."/>
            <person name="Decaprio D."/>
            <person name="Eiglmeier K."/>
            <person name="Eisenstadt E."/>
            <person name="El-Dorry H."/>
            <person name="Gelbart W.M."/>
            <person name="Gomes S.L."/>
            <person name="Hammond M."/>
            <person name="Hannick L.I."/>
            <person name="Hogan J.R."/>
            <person name="Holmes M.H."/>
            <person name="Jaffe D."/>
            <person name="Johnston J.S."/>
            <person name="Kennedy R.C."/>
            <person name="Koo H."/>
            <person name="Kravitz S."/>
            <person name="Kriventseva E.V."/>
            <person name="Kulp D."/>
            <person name="Labutti K."/>
            <person name="Lee E."/>
            <person name="Li S."/>
            <person name="Lovin D.D."/>
            <person name="Mao C."/>
            <person name="Mauceli E."/>
            <person name="Menck C.F."/>
            <person name="Miller J.R."/>
            <person name="Montgomery P."/>
            <person name="Mori A."/>
            <person name="Nascimento A.L."/>
            <person name="Naveira H.F."/>
            <person name="Nusbaum C."/>
            <person name="O'leary S."/>
            <person name="Orvis J."/>
            <person name="Pertea M."/>
            <person name="Quesneville H."/>
            <person name="Reidenbach K.R."/>
            <person name="Rogers Y.H."/>
            <person name="Roth C.W."/>
            <person name="Schneider J.R."/>
            <person name="Schatz M."/>
            <person name="Shumway M."/>
            <person name="Stanke M."/>
            <person name="Stinson E.O."/>
            <person name="Tubio J.M."/>
            <person name="Vanzee J.P."/>
            <person name="Verjovski-Almeida S."/>
            <person name="Werner D."/>
            <person name="White O."/>
            <person name="Wyder S."/>
            <person name="Zeng Q."/>
            <person name="Zhao Q."/>
            <person name="Zhao Y."/>
            <person name="Hill C.A."/>
            <person name="Raikhel A.S."/>
            <person name="Soares M.B."/>
            <person name="Knudson D.L."/>
            <person name="Lee N.H."/>
            <person name="Galagan J."/>
            <person name="Salzberg S.L."/>
            <person name="Paulsen I.T."/>
            <person name="Dimopoulos G."/>
            <person name="Collins F.H."/>
            <person name="Birren B."/>
            <person name="Fraser-Liggett C.M."/>
            <person name="Severson D.W."/>
        </authorList>
    </citation>
    <scope>NUCLEOTIDE SEQUENCE [LARGE SCALE GENOMIC DNA]</scope>
    <source>
        <strain evidence="4">Liverpool</strain>
    </source>
</reference>
<feature type="region of interest" description="Disordered" evidence="2">
    <location>
        <begin position="1442"/>
        <end position="1461"/>
    </location>
</feature>
<dbReference type="PANTHER" id="PTHR22100">
    <property type="entry name" value="WINGS APART-LIKE PROTEIN HOMOLOG"/>
    <property type="match status" value="1"/>
</dbReference>
<feature type="compositionally biased region" description="Basic residues" evidence="2">
    <location>
        <begin position="519"/>
        <end position="536"/>
    </location>
</feature>
<dbReference type="PROSITE" id="PS51271">
    <property type="entry name" value="WAPL"/>
    <property type="match status" value="1"/>
</dbReference>
<feature type="compositionally biased region" description="Acidic residues" evidence="2">
    <location>
        <begin position="267"/>
        <end position="296"/>
    </location>
</feature>
<dbReference type="Gene3D" id="1.25.10.10">
    <property type="entry name" value="Leucine-rich Repeat Variant"/>
    <property type="match status" value="1"/>
</dbReference>
<comment type="similarity">
    <text evidence="1">Belongs to the WAPL family.</text>
</comment>
<feature type="region of interest" description="Disordered" evidence="2">
    <location>
        <begin position="134"/>
        <end position="350"/>
    </location>
</feature>
<feature type="compositionally biased region" description="Polar residues" evidence="2">
    <location>
        <begin position="647"/>
        <end position="665"/>
    </location>
</feature>
<dbReference type="InterPro" id="IPR012502">
    <property type="entry name" value="WAPL_dom"/>
</dbReference>
<feature type="compositionally biased region" description="Low complexity" evidence="2">
    <location>
        <begin position="1608"/>
        <end position="1629"/>
    </location>
</feature>
<feature type="region of interest" description="Disordered" evidence="2">
    <location>
        <begin position="604"/>
        <end position="632"/>
    </location>
</feature>
<dbReference type="eggNOG" id="KOG2152">
    <property type="taxonomic scope" value="Eukaryota"/>
</dbReference>
<organism evidence="4 5">
    <name type="scientific">Aedes aegypti</name>
    <name type="common">Yellowfever mosquito</name>
    <name type="synonym">Culex aegypti</name>
    <dbReference type="NCBI Taxonomy" id="7159"/>
    <lineage>
        <taxon>Eukaryota</taxon>
        <taxon>Metazoa</taxon>
        <taxon>Ecdysozoa</taxon>
        <taxon>Arthropoda</taxon>
        <taxon>Hexapoda</taxon>
        <taxon>Insecta</taxon>
        <taxon>Pterygota</taxon>
        <taxon>Neoptera</taxon>
        <taxon>Endopterygota</taxon>
        <taxon>Diptera</taxon>
        <taxon>Nematocera</taxon>
        <taxon>Culicoidea</taxon>
        <taxon>Culicidae</taxon>
        <taxon>Culicinae</taxon>
        <taxon>Aedini</taxon>
        <taxon>Aedes</taxon>
        <taxon>Stegomyia</taxon>
    </lineage>
</organism>
<feature type="region of interest" description="Disordered" evidence="2">
    <location>
        <begin position="1599"/>
        <end position="1643"/>
    </location>
</feature>
<feature type="compositionally biased region" description="Basic and acidic residues" evidence="2">
    <location>
        <begin position="883"/>
        <end position="896"/>
    </location>
</feature>
<feature type="compositionally biased region" description="Basic and acidic residues" evidence="2">
    <location>
        <begin position="776"/>
        <end position="789"/>
    </location>
</feature>
<feature type="region of interest" description="Disordered" evidence="2">
    <location>
        <begin position="55"/>
        <end position="118"/>
    </location>
</feature>
<evidence type="ECO:0000256" key="2">
    <source>
        <dbReference type="SAM" id="MobiDB-lite"/>
    </source>
</evidence>
<dbReference type="InterPro" id="IPR039874">
    <property type="entry name" value="WAPL"/>
</dbReference>
<dbReference type="InterPro" id="IPR022771">
    <property type="entry name" value="WAPL_C"/>
</dbReference>
<feature type="compositionally biased region" description="Low complexity" evidence="2">
    <location>
        <begin position="763"/>
        <end position="775"/>
    </location>
</feature>
<proteinExistence type="inferred from homology"/>
<feature type="compositionally biased region" description="Acidic residues" evidence="2">
    <location>
        <begin position="555"/>
        <end position="564"/>
    </location>
</feature>
<dbReference type="Pfam" id="PF07814">
    <property type="entry name" value="WAPL"/>
    <property type="match status" value="1"/>
</dbReference>
<feature type="compositionally biased region" description="Polar residues" evidence="2">
    <location>
        <begin position="67"/>
        <end position="79"/>
    </location>
</feature>
<sequence length="1643" mass="180938">MSKWGKAHGLIVPIDSLLKEKENTNRPAPLRSAGLVGRWGITSFTSIRNTSYEFESTSPKESDDLNCPSSVASLSTQVPNPIKPKKFFKSRNTLPPVVATPDPHRDSSSYGSPRQQKSVLLHQAAQLQARIAQDAGGSPPYVPAGYYQPLGASTSTEGKGSGKKKSKKKKQKQSESEVPGEEQTEQSSSAKKEKSESKKEKKQKKVKKEVELPPELPKRNSSRIRNKVVNYNEDDDSFDMIPYRDEVSRTPPVSKLALEPAPVPEVPEQEPVEEPAAADDEPVEEENDEEEEEVSQEEPVQAPAPVECVSKSSGEVVPVVTPAGLASPTKSSSGGGGGGSGTEDRVRTREHKEMKTIPVPLSSPSVAEHPPIVLRISKCSLVVLTRQAVDNCGGLFAYLELESLSTRLSSGAKAIGCFDERCKGTSRLISTDSEDVHSPPHGSAVQPPVAPAASQQPTPPASQESEPPPAPIKEPAVNPVPSASATFFTGLTPPEEEPKKDDLKIKITLSKGLISNGSSKHKKESKKELRHFKKRAIAREKGRSSKRAKRGDGGDTQEEDDERRDEELLGGVAEDLRVVDPIVLPNIRPQFPLPGTDAYELYRTLASPSGGDDFDSQSSILGSASSNNTPKHVGLAAADDCRIIHSRGSSDCGSDLELSQNSSTAAAPPSEINFESENTQDNKEEEAKEPVKPVEEKKEPPKEERVEVLKLSLKGTRSTRTTRSKMKNTAQVEVISKPEPVPVPAAISSPEPAVKKFGRATRNRNNNNNVVVSEVEPVKEIEPEPEPMREPSPPPAPVLKAATRQYSRRKKNVVPPDYQHDLLTSPKRPALEPIDSPPPFTLSSETESALASMKSPRSLAPATGLDLTTNSSRSEPVPVVGPFHDENKPEPTEYKIKNKFKRSYFRSEELAKQQQLQESRPLAETSGNNTIPSAAPASALTVPPITIPIGLSNSSSHQSSTTPDQQQPVKLVISKKKGSIFKSRPLTGSAEAADKKRHVYKHKWDDDDDDGKEKSAMAEADTETQPTTFEGEPSGLSRVTRMRSTGEAGSDFDDEFDFDTKLKCDRNSKPFYTVVRNVKKAHQIQEIGESQEMDDDVEYILSALQPDNPNATRCLSAMTLATKCMTPAFRMHVRAHGVVTRFFKALRDSHTDQSLGLCTATIMFVLSQDTLNMDLDRDSLELMLNLLDTDHRSGSDGGLSKGQLEKNQQKVRELCEEIKNSGKAKHMDLDNITTGSLAMESLLSLTSKRAGEWFKDELRNLGGLEHLIKTVSDCCRQISDYVIEWTDDLLSKLQKIERCLRVLENVTILNEENQSYILNYNNGSMITTLVKLLKLIDGEVVLYPTNERTPKDDRGVVLREMIIPVLKLFITLTHPFNETAYGASVIGSQPHVIATSLHLLLRLGDYVPQKFIFEMNILVLLFLINLAIYTQANRQHLMTARAPDDFGSTTPESGRITRGAKTSGQQEMAIQALVDYFYRQDELARYAEKNTDAILDAKSKKNEDIEETVTKLLQKAGYHMEHTLMASYVALLIGWLVKGCEEYENTVRSYLKDNNFVMMVSSLEKYYNFLNLTANSDALSLQHVRQTKNIIDNLKRLDSADRQQQPEASTSSQQSLTTASSSASTTTTTPHRYGSRSSTRAHY</sequence>
<dbReference type="PaxDb" id="7159-AAEL002532-PA"/>
<dbReference type="PANTHER" id="PTHR22100:SF13">
    <property type="entry name" value="WINGS APART-LIKE PROTEIN HOMOLOG"/>
    <property type="match status" value="1"/>
</dbReference>
<dbReference type="Proteomes" id="UP000682892">
    <property type="component" value="Chromosome 1"/>
</dbReference>
<feature type="compositionally biased region" description="Polar residues" evidence="2">
    <location>
        <begin position="108"/>
        <end position="118"/>
    </location>
</feature>
<feature type="domain" description="WAPL" evidence="3">
    <location>
        <begin position="1065"/>
        <end position="1573"/>
    </location>
</feature>